<proteinExistence type="predicted"/>
<gene>
    <name evidence="2" type="ORF">Pan97_35410</name>
</gene>
<organism evidence="2 3">
    <name type="scientific">Bremerella volcania</name>
    <dbReference type="NCBI Taxonomy" id="2527984"/>
    <lineage>
        <taxon>Bacteria</taxon>
        <taxon>Pseudomonadati</taxon>
        <taxon>Planctomycetota</taxon>
        <taxon>Planctomycetia</taxon>
        <taxon>Pirellulales</taxon>
        <taxon>Pirellulaceae</taxon>
        <taxon>Bremerella</taxon>
    </lineage>
</organism>
<keyword evidence="3" id="KW-1185">Reference proteome</keyword>
<feature type="transmembrane region" description="Helical" evidence="1">
    <location>
        <begin position="65"/>
        <end position="88"/>
    </location>
</feature>
<keyword evidence="1" id="KW-1133">Transmembrane helix</keyword>
<feature type="transmembrane region" description="Helical" evidence="1">
    <location>
        <begin position="94"/>
        <end position="114"/>
    </location>
</feature>
<reference evidence="3" key="1">
    <citation type="submission" date="2019-02" db="EMBL/GenBank/DDBJ databases">
        <title>Deep-cultivation of Planctomycetes and their phenomic and genomic characterization uncovers novel biology.</title>
        <authorList>
            <person name="Wiegand S."/>
            <person name="Jogler M."/>
            <person name="Boedeker C."/>
            <person name="Pinto D."/>
            <person name="Vollmers J."/>
            <person name="Rivas-Marin E."/>
            <person name="Kohn T."/>
            <person name="Peeters S.H."/>
            <person name="Heuer A."/>
            <person name="Rast P."/>
            <person name="Oberbeckmann S."/>
            <person name="Bunk B."/>
            <person name="Jeske O."/>
            <person name="Meyerdierks A."/>
            <person name="Storesund J.E."/>
            <person name="Kallscheuer N."/>
            <person name="Luecker S."/>
            <person name="Lage O.M."/>
            <person name="Pohl T."/>
            <person name="Merkel B.J."/>
            <person name="Hornburger P."/>
            <person name="Mueller R.-W."/>
            <person name="Bruemmer F."/>
            <person name="Labrenz M."/>
            <person name="Spormann A.M."/>
            <person name="Op den Camp H."/>
            <person name="Overmann J."/>
            <person name="Amann R."/>
            <person name="Jetten M.S.M."/>
            <person name="Mascher T."/>
            <person name="Medema M.H."/>
            <person name="Devos D.P."/>
            <person name="Kaster A.-K."/>
            <person name="Ovreas L."/>
            <person name="Rohde M."/>
            <person name="Galperin M.Y."/>
            <person name="Jogler C."/>
        </authorList>
    </citation>
    <scope>NUCLEOTIDE SEQUENCE [LARGE SCALE GENOMIC DNA]</scope>
    <source>
        <strain evidence="3">Pan97</strain>
    </source>
</reference>
<feature type="transmembrane region" description="Helical" evidence="1">
    <location>
        <begin position="6"/>
        <end position="26"/>
    </location>
</feature>
<dbReference type="KEGG" id="bvo:Pan97_35410"/>
<evidence type="ECO:0008006" key="4">
    <source>
        <dbReference type="Google" id="ProtNLM"/>
    </source>
</evidence>
<keyword evidence="1" id="KW-0812">Transmembrane</keyword>
<dbReference type="Gene3D" id="3.40.50.300">
    <property type="entry name" value="P-loop containing nucleotide triphosphate hydrolases"/>
    <property type="match status" value="1"/>
</dbReference>
<evidence type="ECO:0000256" key="1">
    <source>
        <dbReference type="SAM" id="Phobius"/>
    </source>
</evidence>
<keyword evidence="1" id="KW-0472">Membrane</keyword>
<evidence type="ECO:0000313" key="2">
    <source>
        <dbReference type="EMBL" id="QDU76491.1"/>
    </source>
</evidence>
<sequence>MLIATFFLSAVLGIALFWGTGTMRAIDSFLQTVGIAVYQMNRYGLDDHEHLALSQKHAVNILLRLLWLCMLVVLVVAVSLLPLLLISFEGVSAWDMGVAVAVVSAVLIAGYLVIRKKPRHDEYPPAKQLLYYATLGVPGTNWTIHRLENAVYGGEKKIDKALVVTGLARAGTTALLRELHDDPQFMSLTYRNMPFPMSGRLWRSVNRAKSEAKERSHQDGIFVDLDSPEAFDEYFWRLITKEKYYRENGLSWHEVSPQDIDAFESLVARHVRPDHVYLSKNNNFLLRAESVLQQRENYVLALVFREPVQHALSLKRQHNIHCAVQQRQPFVIDYMDMLGHHEFGLHRKDFLLPNSQLTRFDPADDNYWLERWIDYYRYALTLPSDSIHFIGNDQVRHHALLVIQKLRQSIGLEEPLSSPDVTSDVPITMAKQEEREHFDPELLLQSEEVLNQLRARTMSALSPL</sequence>
<dbReference type="RefSeq" id="WP_144974632.1">
    <property type="nucleotide sequence ID" value="NZ_CP036289.1"/>
</dbReference>
<dbReference type="Proteomes" id="UP000318626">
    <property type="component" value="Chromosome"/>
</dbReference>
<dbReference type="SUPFAM" id="SSF52540">
    <property type="entry name" value="P-loop containing nucleoside triphosphate hydrolases"/>
    <property type="match status" value="1"/>
</dbReference>
<dbReference type="OrthoDB" id="9777890at2"/>
<accession>A0A518CB86</accession>
<name>A0A518CB86_9BACT</name>
<dbReference type="InterPro" id="IPR027417">
    <property type="entry name" value="P-loop_NTPase"/>
</dbReference>
<protein>
    <recommendedName>
        <fullName evidence="4">Sulfotransferase domain protein</fullName>
    </recommendedName>
</protein>
<evidence type="ECO:0000313" key="3">
    <source>
        <dbReference type="Proteomes" id="UP000318626"/>
    </source>
</evidence>
<dbReference type="AlphaFoldDB" id="A0A518CB86"/>
<dbReference type="EMBL" id="CP036289">
    <property type="protein sequence ID" value="QDU76491.1"/>
    <property type="molecule type" value="Genomic_DNA"/>
</dbReference>